<feature type="binding site" evidence="2">
    <location>
        <position position="54"/>
    </location>
    <ligand>
        <name>a divalent metal cation</name>
        <dbReference type="ChEBI" id="CHEBI:60240"/>
        <label>1</label>
    </ligand>
</feature>
<gene>
    <name evidence="3" type="ORF">A1Q1_03859</name>
</gene>
<dbReference type="SUPFAM" id="SSF102705">
    <property type="entry name" value="NIF3 (NGG1p interacting factor 3)-like"/>
    <property type="match status" value="1"/>
</dbReference>
<dbReference type="OrthoDB" id="3345469at2759"/>
<dbReference type="AlphaFoldDB" id="J5QHJ4"/>
<evidence type="ECO:0000256" key="1">
    <source>
        <dbReference type="ARBA" id="ARBA00006964"/>
    </source>
</evidence>
<feature type="binding site" evidence="2">
    <location>
        <position position="173"/>
    </location>
    <ligand>
        <name>a divalent metal cation</name>
        <dbReference type="ChEBI" id="CHEBI:60240"/>
        <label>1</label>
    </ligand>
</feature>
<evidence type="ECO:0000313" key="4">
    <source>
        <dbReference type="Proteomes" id="UP000002748"/>
    </source>
</evidence>
<dbReference type="Proteomes" id="UP000002748">
    <property type="component" value="Unassembled WGS sequence"/>
</dbReference>
<keyword evidence="2" id="KW-0479">Metal-binding</keyword>
<accession>J5QHJ4</accession>
<dbReference type="VEuPathDB" id="FungiDB:A1Q1_03859"/>
<comment type="similarity">
    <text evidence="1">Belongs to the GTP cyclohydrolase I type 2/NIF3 family.</text>
</comment>
<feature type="binding site" evidence="2">
    <location>
        <position position="169"/>
    </location>
    <ligand>
        <name>a divalent metal cation</name>
        <dbReference type="ChEBI" id="CHEBI:60240"/>
        <label>1</label>
    </ligand>
</feature>
<dbReference type="PANTHER" id="PTHR13799:SF13">
    <property type="entry name" value="NIF3-LIKE PROTEIN 1"/>
    <property type="match status" value="1"/>
</dbReference>
<dbReference type="KEGG" id="tasa:A1Q1_03859"/>
<sequence length="211" mass="22486">MAAALAARTPIQLVKKVWERIAPLSLAETSWDNSSLLKLSAKGISVFSPHTSLDATPKGINSWLVEPFQGSSEVVDRTENPPPGFEGAGMGRVVKLSSQMTLADIVPIVKKHLGIAKPATEKPIKSIAVCAGSGGSVLRGVDADLLLTGEMSHVLATIGKGQAVLLANHTNTERGFLRAVLRDWLEKELAKEEAGWKVAVSEKDHDPLRAV</sequence>
<dbReference type="Pfam" id="PF01784">
    <property type="entry name" value="DUF34_NIF3"/>
    <property type="match status" value="1"/>
</dbReference>
<reference evidence="3 4" key="1">
    <citation type="journal article" date="2012" name="Eukaryot. Cell">
        <title>Draft genome sequence of CBS 2479, the standard type strain of Trichosporon asahii.</title>
        <authorList>
            <person name="Yang R.Y."/>
            <person name="Li H.T."/>
            <person name="Zhu H."/>
            <person name="Zhou G.P."/>
            <person name="Wang M."/>
            <person name="Wang L."/>
        </authorList>
    </citation>
    <scope>NUCLEOTIDE SEQUENCE [LARGE SCALE GENOMIC DNA]</scope>
    <source>
        <strain evidence="4">ATCC 90039 / CBS 2479 / JCM 2466 / KCTC 7840 / NCYC 2677 / UAMH 7654</strain>
    </source>
</reference>
<dbReference type="GO" id="GO:0046872">
    <property type="term" value="F:metal ion binding"/>
    <property type="evidence" value="ECO:0007669"/>
    <property type="project" value="UniProtKB-KW"/>
</dbReference>
<dbReference type="InterPro" id="IPR002678">
    <property type="entry name" value="DUF34/NIF3"/>
</dbReference>
<organism evidence="3 4">
    <name type="scientific">Trichosporon asahii var. asahii (strain ATCC 90039 / CBS 2479 / JCM 2466 / KCTC 7840 / NBRC 103889/ NCYC 2677 / UAMH 7654)</name>
    <name type="common">Yeast</name>
    <dbReference type="NCBI Taxonomy" id="1186058"/>
    <lineage>
        <taxon>Eukaryota</taxon>
        <taxon>Fungi</taxon>
        <taxon>Dikarya</taxon>
        <taxon>Basidiomycota</taxon>
        <taxon>Agaricomycotina</taxon>
        <taxon>Tremellomycetes</taxon>
        <taxon>Trichosporonales</taxon>
        <taxon>Trichosporonaceae</taxon>
        <taxon>Trichosporon</taxon>
    </lineage>
</organism>
<dbReference type="RefSeq" id="XP_014177759.1">
    <property type="nucleotide sequence ID" value="XM_014322284.1"/>
</dbReference>
<protein>
    <submittedName>
        <fullName evidence="3">Uncharacterized protein</fullName>
    </submittedName>
</protein>
<dbReference type="InterPro" id="IPR036069">
    <property type="entry name" value="DUF34/NIF3_sf"/>
</dbReference>
<dbReference type="EMBL" id="ALBS01000256">
    <property type="protein sequence ID" value="EJT47388.1"/>
    <property type="molecule type" value="Genomic_DNA"/>
</dbReference>
<evidence type="ECO:0000313" key="3">
    <source>
        <dbReference type="EMBL" id="EJT47388.1"/>
    </source>
</evidence>
<dbReference type="Gene3D" id="3.40.1390.30">
    <property type="entry name" value="NIF3 (NGG1p interacting factor 3)-like"/>
    <property type="match status" value="1"/>
</dbReference>
<comment type="caution">
    <text evidence="3">The sequence shown here is derived from an EMBL/GenBank/DDBJ whole genome shotgun (WGS) entry which is preliminary data.</text>
</comment>
<dbReference type="PANTHER" id="PTHR13799">
    <property type="entry name" value="NGG1 INTERACTING FACTOR 3"/>
    <property type="match status" value="1"/>
</dbReference>
<dbReference type="HOGENOM" id="CLU_037423_0_1_1"/>
<name>J5QHJ4_TRIAS</name>
<evidence type="ECO:0000256" key="2">
    <source>
        <dbReference type="PIRSR" id="PIRSR602678-1"/>
    </source>
</evidence>
<dbReference type="GeneID" id="25987372"/>
<dbReference type="GO" id="GO:0005739">
    <property type="term" value="C:mitochondrion"/>
    <property type="evidence" value="ECO:0007669"/>
    <property type="project" value="TreeGrafter"/>
</dbReference>
<proteinExistence type="inferred from homology"/>